<dbReference type="InterPro" id="IPR001279">
    <property type="entry name" value="Metallo-B-lactamas"/>
</dbReference>
<evidence type="ECO:0000256" key="8">
    <source>
        <dbReference type="HAMAP-Rule" id="MF_01818"/>
    </source>
</evidence>
<comment type="caution">
    <text evidence="10">The sequence shown here is derived from an EMBL/GenBank/DDBJ whole genome shotgun (WGS) entry which is preliminary data.</text>
</comment>
<comment type="function">
    <text evidence="8">Zinc phosphodiesterase, which displays some tRNA 3'-processing endonuclease activity. Probably involved in tRNA maturation, by removing a 3'-trailer from precursor tRNA.</text>
</comment>
<evidence type="ECO:0000313" key="11">
    <source>
        <dbReference type="Proteomes" id="UP000003288"/>
    </source>
</evidence>
<comment type="similarity">
    <text evidence="8">Belongs to the RNase Z family.</text>
</comment>
<feature type="binding site" evidence="8">
    <location>
        <position position="64"/>
    </location>
    <ligand>
        <name>Zn(2+)</name>
        <dbReference type="ChEBI" id="CHEBI:29105"/>
        <label>1</label>
        <note>catalytic</note>
    </ligand>
</feature>
<dbReference type="SUPFAM" id="SSF56281">
    <property type="entry name" value="Metallo-hydrolase/oxidoreductase"/>
    <property type="match status" value="1"/>
</dbReference>
<dbReference type="Pfam" id="PF23023">
    <property type="entry name" value="Anti-Pycsar_Apyc1"/>
    <property type="match status" value="1"/>
</dbReference>
<keyword evidence="7 8" id="KW-0862">Zinc</keyword>
<dbReference type="PANTHER" id="PTHR46018">
    <property type="entry name" value="ZINC PHOSPHODIESTERASE ELAC PROTEIN 1"/>
    <property type="match status" value="1"/>
</dbReference>
<evidence type="ECO:0000256" key="6">
    <source>
        <dbReference type="ARBA" id="ARBA00022801"/>
    </source>
</evidence>
<keyword evidence="6 8" id="KW-0378">Hydrolase</keyword>
<name>A0AAI9AH30_9BACT</name>
<dbReference type="GO" id="GO:0008270">
    <property type="term" value="F:zinc ion binding"/>
    <property type="evidence" value="ECO:0007669"/>
    <property type="project" value="UniProtKB-UniRule"/>
</dbReference>
<dbReference type="Gene3D" id="3.60.15.10">
    <property type="entry name" value="Ribonuclease Z/Hydroxyacylglutathione hydrolase-like"/>
    <property type="match status" value="1"/>
</dbReference>
<evidence type="ECO:0000256" key="1">
    <source>
        <dbReference type="ARBA" id="ARBA00011738"/>
    </source>
</evidence>
<dbReference type="InterPro" id="IPR036866">
    <property type="entry name" value="RibonucZ/Hydroxyglut_hydro"/>
</dbReference>
<dbReference type="GO" id="GO:0042781">
    <property type="term" value="F:3'-tRNA processing endoribonuclease activity"/>
    <property type="evidence" value="ECO:0007669"/>
    <property type="project" value="UniProtKB-UniRule"/>
</dbReference>
<dbReference type="PANTHER" id="PTHR46018:SF2">
    <property type="entry name" value="ZINC PHOSPHODIESTERASE ELAC PROTEIN 1"/>
    <property type="match status" value="1"/>
</dbReference>
<keyword evidence="4 8" id="KW-0479">Metal-binding</keyword>
<keyword evidence="5 8" id="KW-0255">Endonuclease</keyword>
<feature type="domain" description="Metallo-beta-lactamase" evidence="9">
    <location>
        <begin position="20"/>
        <end position="207"/>
    </location>
</feature>
<dbReference type="InterPro" id="IPR013471">
    <property type="entry name" value="RNase_Z/BN"/>
</dbReference>
<comment type="subunit">
    <text evidence="1 8">Homodimer.</text>
</comment>
<dbReference type="EC" id="3.1.26.11" evidence="8"/>
<comment type="cofactor">
    <cofactor evidence="8">
        <name>Zn(2+)</name>
        <dbReference type="ChEBI" id="CHEBI:29105"/>
    </cofactor>
    <text evidence="8">Binds 2 Zn(2+) ions.</text>
</comment>
<comment type="catalytic activity">
    <reaction evidence="8">
        <text>Endonucleolytic cleavage of RNA, removing extra 3' nucleotides from tRNA precursor, generating 3' termini of tRNAs. A 3'-hydroxy group is left at the tRNA terminus and a 5'-phosphoryl group is left at the trailer molecule.</text>
        <dbReference type="EC" id="3.1.26.11"/>
    </reaction>
</comment>
<proteinExistence type="inferred from homology"/>
<dbReference type="RefSeq" id="WP_007474709.1">
    <property type="nucleotide sequence ID" value="NZ_ABCJ01000005.1"/>
</dbReference>
<keyword evidence="2 8" id="KW-0819">tRNA processing</keyword>
<reference evidence="10 11" key="1">
    <citation type="journal article" date="2011" name="Stand. Genomic Sci.">
        <title>Draft genome sequence of Caminibacter mediatlanticus strain TB-2, an epsilonproteobacterium isolated from a deep-sea hydrothermal vent.</title>
        <authorList>
            <person name="Giovannelli D."/>
            <person name="Ferriera S."/>
            <person name="Johnson J."/>
            <person name="Kravitz S."/>
            <person name="Perez-Rodriguez I."/>
            <person name="Ricci J."/>
            <person name="O'Brien C."/>
            <person name="Voordeckers J.W."/>
            <person name="Bini E."/>
            <person name="Vetriani C."/>
        </authorList>
    </citation>
    <scope>NUCLEOTIDE SEQUENCE [LARGE SCALE GENOMIC DNA]</scope>
    <source>
        <strain evidence="10 11">TB-2</strain>
    </source>
</reference>
<feature type="binding site" evidence="8">
    <location>
        <position position="66"/>
    </location>
    <ligand>
        <name>Zn(2+)</name>
        <dbReference type="ChEBI" id="CHEBI:29105"/>
        <label>2</label>
        <note>catalytic</note>
    </ligand>
</feature>
<feature type="binding site" evidence="8">
    <location>
        <position position="67"/>
    </location>
    <ligand>
        <name>Zn(2+)</name>
        <dbReference type="ChEBI" id="CHEBI:29105"/>
        <label>2</label>
        <note>catalytic</note>
    </ligand>
</feature>
<dbReference type="CDD" id="cd07717">
    <property type="entry name" value="RNaseZ_ZiPD-like_MBL-fold"/>
    <property type="match status" value="1"/>
</dbReference>
<dbReference type="HAMAP" id="MF_01818">
    <property type="entry name" value="RNase_Z_BN"/>
    <property type="match status" value="1"/>
</dbReference>
<dbReference type="AlphaFoldDB" id="A0AAI9AH30"/>
<feature type="binding site" evidence="8">
    <location>
        <position position="207"/>
    </location>
    <ligand>
        <name>Zn(2+)</name>
        <dbReference type="ChEBI" id="CHEBI:29105"/>
        <label>1</label>
        <note>catalytic</note>
    </ligand>
</feature>
<protein>
    <recommendedName>
        <fullName evidence="8">Ribonuclease Z</fullName>
        <shortName evidence="8">RNase Z</shortName>
        <ecNumber evidence="8">3.1.26.11</ecNumber>
    </recommendedName>
    <alternativeName>
        <fullName evidence="8">tRNA 3 endonuclease</fullName>
    </alternativeName>
    <alternativeName>
        <fullName evidence="8">tRNase Z</fullName>
    </alternativeName>
</protein>
<feature type="active site" description="Proton acceptor" evidence="8">
    <location>
        <position position="66"/>
    </location>
</feature>
<feature type="binding site" evidence="8">
    <location>
        <position position="207"/>
    </location>
    <ligand>
        <name>Zn(2+)</name>
        <dbReference type="ChEBI" id="CHEBI:29105"/>
        <label>2</label>
        <note>catalytic</note>
    </ligand>
</feature>
<dbReference type="EMBL" id="ABCJ01000005">
    <property type="protein sequence ID" value="EDM23485.1"/>
    <property type="molecule type" value="Genomic_DNA"/>
</dbReference>
<evidence type="ECO:0000256" key="3">
    <source>
        <dbReference type="ARBA" id="ARBA00022722"/>
    </source>
</evidence>
<evidence type="ECO:0000256" key="7">
    <source>
        <dbReference type="ARBA" id="ARBA00022833"/>
    </source>
</evidence>
<evidence type="ECO:0000256" key="2">
    <source>
        <dbReference type="ARBA" id="ARBA00022694"/>
    </source>
</evidence>
<feature type="binding site" evidence="8">
    <location>
        <position position="62"/>
    </location>
    <ligand>
        <name>Zn(2+)</name>
        <dbReference type="ChEBI" id="CHEBI:29105"/>
        <label>1</label>
        <note>catalytic</note>
    </ligand>
</feature>
<evidence type="ECO:0000313" key="10">
    <source>
        <dbReference type="EMBL" id="EDM23485.1"/>
    </source>
</evidence>
<accession>A0AAI9AH30</accession>
<dbReference type="Proteomes" id="UP000003288">
    <property type="component" value="Unassembled WGS sequence"/>
</dbReference>
<evidence type="ECO:0000256" key="5">
    <source>
        <dbReference type="ARBA" id="ARBA00022759"/>
    </source>
</evidence>
<feature type="binding site" evidence="8">
    <location>
        <position position="266"/>
    </location>
    <ligand>
        <name>Zn(2+)</name>
        <dbReference type="ChEBI" id="CHEBI:29105"/>
        <label>2</label>
        <note>catalytic</note>
    </ligand>
</feature>
<gene>
    <name evidence="8" type="primary">rnz</name>
    <name evidence="10" type="ORF">CMTB2_08117</name>
</gene>
<evidence type="ECO:0000259" key="9">
    <source>
        <dbReference type="SMART" id="SM00849"/>
    </source>
</evidence>
<sequence length="306" mass="35412">MKFLFLGTSAGRPTKTRNVSGLVVEFENDNGWYLFDCGEATQHQILKTTYSLNKLKSIFITHLHGDHCYGLFGLITTKMMEKSSSPLKIYAPRGLKEMIESCVDIRFEHLGYEIEFIEIFGGFEEEFDKFSIKVLPLIHSIESYAYFIKQKDKINLNKELLQKDGLAPSNYYKDLKEGKEVIVNGVIYKPEKYLIKKEGKKVIIAGDNAEPDILGKYLNNLDLLIHEATYTQEVFDNLEIKYLHTTAKNLGEVAKRYNVKNLIATHISPRYEGYEIIEEIKKFYNGNVFVANDFDMFLLKDYLIYL</sequence>
<keyword evidence="3 8" id="KW-0540">Nuclease</keyword>
<feature type="binding site" evidence="8">
    <location>
        <position position="139"/>
    </location>
    <ligand>
        <name>Zn(2+)</name>
        <dbReference type="ChEBI" id="CHEBI:29105"/>
        <label>1</label>
        <note>catalytic</note>
    </ligand>
</feature>
<organism evidence="10 11">
    <name type="scientific">Caminibacter mediatlanticus TB-2</name>
    <dbReference type="NCBI Taxonomy" id="391592"/>
    <lineage>
        <taxon>Bacteria</taxon>
        <taxon>Pseudomonadati</taxon>
        <taxon>Campylobacterota</taxon>
        <taxon>Epsilonproteobacteria</taxon>
        <taxon>Nautiliales</taxon>
        <taxon>Nautiliaceae</taxon>
        <taxon>Caminibacter</taxon>
    </lineage>
</organism>
<evidence type="ECO:0000256" key="4">
    <source>
        <dbReference type="ARBA" id="ARBA00022723"/>
    </source>
</evidence>
<dbReference type="SMART" id="SM00849">
    <property type="entry name" value="Lactamase_B"/>
    <property type="match status" value="1"/>
</dbReference>